<dbReference type="Proteomes" id="UP000528432">
    <property type="component" value="Unassembled WGS sequence"/>
</dbReference>
<dbReference type="NCBIfam" id="TIGR02532">
    <property type="entry name" value="IV_pilin_GFxxxE"/>
    <property type="match status" value="1"/>
</dbReference>
<dbReference type="EMBL" id="JABFIF010000002">
    <property type="protein sequence ID" value="NOH15265.1"/>
    <property type="molecule type" value="Genomic_DNA"/>
</dbReference>
<comment type="caution">
    <text evidence="2">The sequence shown here is derived from an EMBL/GenBank/DDBJ whole genome shotgun (WGS) entry which is preliminary data.</text>
</comment>
<dbReference type="InterPro" id="IPR012902">
    <property type="entry name" value="N_methyl_site"/>
</dbReference>
<evidence type="ECO:0000313" key="3">
    <source>
        <dbReference type="Proteomes" id="UP000528432"/>
    </source>
</evidence>
<keyword evidence="1" id="KW-0812">Transmembrane</keyword>
<dbReference type="RefSeq" id="WP_171302815.1">
    <property type="nucleotide sequence ID" value="NZ_JABFIF010000002.1"/>
</dbReference>
<reference evidence="2 3" key="1">
    <citation type="submission" date="2020-05" db="EMBL/GenBank/DDBJ databases">
        <title>Draft genome sequence of Clostridium cochlearium strain AGROS13 isolated from a sheep dairy farm in New Zealand.</title>
        <authorList>
            <person name="Gupta T.B."/>
            <person name="Jauregui R."/>
            <person name="Risson A.N."/>
            <person name="Brightwell G."/>
            <person name="Maclean P."/>
        </authorList>
    </citation>
    <scope>NUCLEOTIDE SEQUENCE [LARGE SCALE GENOMIC DNA]</scope>
    <source>
        <strain evidence="2 3">AGROS13</strain>
    </source>
</reference>
<gene>
    <name evidence="2" type="ORF">HMJ28_02455</name>
</gene>
<protein>
    <submittedName>
        <fullName evidence="2">Prepilin-type N-terminal cleavage/methylation domain-containing protein</fullName>
    </submittedName>
</protein>
<accession>A0A7Y3V5Y5</accession>
<organism evidence="2 3">
    <name type="scientific">Clostridium cochlearium</name>
    <dbReference type="NCBI Taxonomy" id="1494"/>
    <lineage>
        <taxon>Bacteria</taxon>
        <taxon>Bacillati</taxon>
        <taxon>Bacillota</taxon>
        <taxon>Clostridia</taxon>
        <taxon>Eubacteriales</taxon>
        <taxon>Clostridiaceae</taxon>
        <taxon>Clostridium</taxon>
    </lineage>
</organism>
<proteinExistence type="predicted"/>
<keyword evidence="1" id="KW-1133">Transmembrane helix</keyword>
<dbReference type="AlphaFoldDB" id="A0A7Y3V5Y5"/>
<evidence type="ECO:0000256" key="1">
    <source>
        <dbReference type="SAM" id="Phobius"/>
    </source>
</evidence>
<name>A0A7Y3V5Y5_CLOCO</name>
<feature type="transmembrane region" description="Helical" evidence="1">
    <location>
        <begin position="12"/>
        <end position="34"/>
    </location>
</feature>
<keyword evidence="1" id="KW-0472">Membrane</keyword>
<sequence>MFKKKGLTLIEVLISMCILVIILPPIISMVLTGVKTNKKAEDTQRALYIAQQCVEKIKSMPDIDNIETEIEKDNFKITQTATPEEGYYFPDKKNDNKEKENFRSIEYNGKIKVKTHNNIDGIYLYKGNDKENEIGSVNLKEDTNTINIINGVKENGNADESKITLEINEEPFEIQNSKKDSNIIIEFNSIENTVDGKEPKIEIHTINNFPNGSLNIYLVKERRTNVKYSFSNDLGKVKVYSNIFKYKEGEEPKGYSRLYKINVKVWRKEQDKSKDKPIQDIWAYKTALE</sequence>
<evidence type="ECO:0000313" key="2">
    <source>
        <dbReference type="EMBL" id="NOH15265.1"/>
    </source>
</evidence>